<reference evidence="7 8" key="2">
    <citation type="journal article" date="2022" name="Mar. Drugs">
        <title>Bioassay-Guided Fractionation Leads to the Detection of Cholic Acid Generated by the Rare Thalassomonas sp.</title>
        <authorList>
            <person name="Pheiffer F."/>
            <person name="Schneider Y.K."/>
            <person name="Hansen E.H."/>
            <person name="Andersen J.H."/>
            <person name="Isaksson J."/>
            <person name="Busche T."/>
            <person name="R C."/>
            <person name="Kalinowski J."/>
            <person name="Zyl L.V."/>
            <person name="Trindade M."/>
        </authorList>
    </citation>
    <scope>NUCLEOTIDE SEQUENCE [LARGE SCALE GENOMIC DNA]</scope>
    <source>
        <strain evidence="7 8">XOM25</strain>
    </source>
</reference>
<dbReference type="InterPro" id="IPR005226">
    <property type="entry name" value="UPF0014_fam"/>
</dbReference>
<dbReference type="PANTHER" id="PTHR30028">
    <property type="entry name" value="UPF0014 INNER MEMBRANE PROTEIN YBBM-RELATED"/>
    <property type="match status" value="1"/>
</dbReference>
<proteinExistence type="inferred from homology"/>
<evidence type="ECO:0000256" key="5">
    <source>
        <dbReference type="ARBA" id="ARBA00023136"/>
    </source>
</evidence>
<reference evidence="7 8" key="1">
    <citation type="journal article" date="2015" name="Genome Announc.">
        <title>Draft Genome Sequences of Marine Isolates of Thalassomonas viridans and Thalassomonas actiniarum.</title>
        <authorList>
            <person name="Olonade I."/>
            <person name="van Zyl L.J."/>
            <person name="Trindade M."/>
        </authorList>
    </citation>
    <scope>NUCLEOTIDE SEQUENCE [LARGE SCALE GENOMIC DNA]</scope>
    <source>
        <strain evidence="7 8">XOM25</strain>
    </source>
</reference>
<dbReference type="AlphaFoldDB" id="A0AAF0CBA6"/>
<name>A0AAF0CBA6_9GAMM</name>
<keyword evidence="4 6" id="KW-1133">Transmembrane helix</keyword>
<gene>
    <name evidence="7" type="ORF">SG34_006205</name>
</gene>
<dbReference type="GO" id="GO:0005886">
    <property type="term" value="C:plasma membrane"/>
    <property type="evidence" value="ECO:0007669"/>
    <property type="project" value="TreeGrafter"/>
</dbReference>
<dbReference type="Proteomes" id="UP000032352">
    <property type="component" value="Chromosome"/>
</dbReference>
<comment type="subcellular location">
    <subcellularLocation>
        <location evidence="1">Membrane</location>
        <topology evidence="1">Multi-pass membrane protein</topology>
    </subcellularLocation>
</comment>
<dbReference type="KEGG" id="tvd:SG34_006205"/>
<protein>
    <submittedName>
        <fullName evidence="7">ABC transporter permease</fullName>
    </submittedName>
</protein>
<evidence type="ECO:0000256" key="2">
    <source>
        <dbReference type="ARBA" id="ARBA00005268"/>
    </source>
</evidence>
<keyword evidence="8" id="KW-1185">Reference proteome</keyword>
<organism evidence="7 8">
    <name type="scientific">Thalassomonas viridans</name>
    <dbReference type="NCBI Taxonomy" id="137584"/>
    <lineage>
        <taxon>Bacteria</taxon>
        <taxon>Pseudomonadati</taxon>
        <taxon>Pseudomonadota</taxon>
        <taxon>Gammaproteobacteria</taxon>
        <taxon>Alteromonadales</taxon>
        <taxon>Colwelliaceae</taxon>
        <taxon>Thalassomonas</taxon>
    </lineage>
</organism>
<sequence length="275" mass="29880">MQSSLDISWWQLAIFMLVLLVPLVVNFRFSLGLTREISLAVVRMSLQLVLVGLYLQFLFELNNPVLNLMWLMVMLLVGTSAIISSTALPAKYLYLPVLSGLLLGLVPLLLLLLLALLRPEPVYNAQYLIPLAGMLLGNSLSGNIVALQRLFTAFRDKNDEYEGALALGASPAQASLPFVQSAMQQAFAPILASMATTGLVTLPGMMTGQILGGVDPITAIKYQLVILVAIFVMLSISVTASLYLGIRTSIEATGRVKVTFKTPKVKKQASRDKRA</sequence>
<dbReference type="RefSeq" id="WP_044839474.1">
    <property type="nucleotide sequence ID" value="NZ_CP059733.1"/>
</dbReference>
<evidence type="ECO:0000256" key="1">
    <source>
        <dbReference type="ARBA" id="ARBA00004141"/>
    </source>
</evidence>
<evidence type="ECO:0000313" key="7">
    <source>
        <dbReference type="EMBL" id="WDE06509.1"/>
    </source>
</evidence>
<dbReference type="Pfam" id="PF03649">
    <property type="entry name" value="UPF0014"/>
    <property type="match status" value="1"/>
</dbReference>
<evidence type="ECO:0000313" key="8">
    <source>
        <dbReference type="Proteomes" id="UP000032352"/>
    </source>
</evidence>
<accession>A0AAF0CBA6</accession>
<feature type="transmembrane region" description="Helical" evidence="6">
    <location>
        <begin position="127"/>
        <end position="147"/>
    </location>
</feature>
<feature type="transmembrane region" description="Helical" evidence="6">
    <location>
        <begin position="12"/>
        <end position="29"/>
    </location>
</feature>
<feature type="transmembrane region" description="Helical" evidence="6">
    <location>
        <begin position="224"/>
        <end position="246"/>
    </location>
</feature>
<keyword evidence="3 6" id="KW-0812">Transmembrane</keyword>
<dbReference type="PANTHER" id="PTHR30028:SF0">
    <property type="entry name" value="PROTEIN ALUMINUM SENSITIVE 3"/>
    <property type="match status" value="1"/>
</dbReference>
<feature type="transmembrane region" description="Helical" evidence="6">
    <location>
        <begin position="65"/>
        <end position="85"/>
    </location>
</feature>
<feature type="transmembrane region" description="Helical" evidence="6">
    <location>
        <begin position="92"/>
        <end position="115"/>
    </location>
</feature>
<evidence type="ECO:0000256" key="3">
    <source>
        <dbReference type="ARBA" id="ARBA00022692"/>
    </source>
</evidence>
<comment type="similarity">
    <text evidence="2">Belongs to the UPF0014 family.</text>
</comment>
<evidence type="ECO:0000256" key="6">
    <source>
        <dbReference type="SAM" id="Phobius"/>
    </source>
</evidence>
<evidence type="ECO:0000256" key="4">
    <source>
        <dbReference type="ARBA" id="ARBA00022989"/>
    </source>
</evidence>
<feature type="transmembrane region" description="Helical" evidence="6">
    <location>
        <begin position="41"/>
        <end position="59"/>
    </location>
</feature>
<keyword evidence="5 6" id="KW-0472">Membrane</keyword>
<dbReference type="EMBL" id="CP059733">
    <property type="protein sequence ID" value="WDE06509.1"/>
    <property type="molecule type" value="Genomic_DNA"/>
</dbReference>
<feature type="transmembrane region" description="Helical" evidence="6">
    <location>
        <begin position="186"/>
        <end position="204"/>
    </location>
</feature>